<evidence type="ECO:0000256" key="1">
    <source>
        <dbReference type="SAM" id="MobiDB-lite"/>
    </source>
</evidence>
<feature type="region of interest" description="Disordered" evidence="1">
    <location>
        <begin position="1"/>
        <end position="21"/>
    </location>
</feature>
<organism evidence="2 3">
    <name type="scientific">Punica granatum</name>
    <name type="common">Pomegranate</name>
    <dbReference type="NCBI Taxonomy" id="22663"/>
    <lineage>
        <taxon>Eukaryota</taxon>
        <taxon>Viridiplantae</taxon>
        <taxon>Streptophyta</taxon>
        <taxon>Embryophyta</taxon>
        <taxon>Tracheophyta</taxon>
        <taxon>Spermatophyta</taxon>
        <taxon>Magnoliopsida</taxon>
        <taxon>eudicotyledons</taxon>
        <taxon>Gunneridae</taxon>
        <taxon>Pentapetalae</taxon>
        <taxon>rosids</taxon>
        <taxon>malvids</taxon>
        <taxon>Myrtales</taxon>
        <taxon>Lythraceae</taxon>
        <taxon>Punica</taxon>
    </lineage>
</organism>
<name>A0A218XF42_PUNGR</name>
<dbReference type="InterPro" id="IPR012871">
    <property type="entry name" value="DUF1668_ORYSA"/>
</dbReference>
<proteinExistence type="predicted"/>
<dbReference type="Gene3D" id="2.120.10.80">
    <property type="entry name" value="Kelch-type beta propeller"/>
    <property type="match status" value="1"/>
</dbReference>
<dbReference type="EMBL" id="MTKT01001941">
    <property type="protein sequence ID" value="OWM82962.1"/>
    <property type="molecule type" value="Genomic_DNA"/>
</dbReference>
<dbReference type="Proteomes" id="UP000197138">
    <property type="component" value="Unassembled WGS sequence"/>
</dbReference>
<dbReference type="Pfam" id="PF07893">
    <property type="entry name" value="DUF1668"/>
    <property type="match status" value="1"/>
</dbReference>
<evidence type="ECO:0000313" key="3">
    <source>
        <dbReference type="Proteomes" id="UP000197138"/>
    </source>
</evidence>
<protein>
    <submittedName>
        <fullName evidence="2">Uncharacterized protein</fullName>
    </submittedName>
</protein>
<evidence type="ECO:0000313" key="2">
    <source>
        <dbReference type="EMBL" id="OWM82962.1"/>
    </source>
</evidence>
<dbReference type="AlphaFoldDB" id="A0A218XF42"/>
<reference evidence="3" key="1">
    <citation type="journal article" date="2017" name="Plant J.">
        <title>The pomegranate (Punica granatum L.) genome and the genomics of punicalagin biosynthesis.</title>
        <authorList>
            <person name="Qin G."/>
            <person name="Xu C."/>
            <person name="Ming R."/>
            <person name="Tang H."/>
            <person name="Guyot R."/>
            <person name="Kramer E.M."/>
            <person name="Hu Y."/>
            <person name="Yi X."/>
            <person name="Qi Y."/>
            <person name="Xu X."/>
            <person name="Gao Z."/>
            <person name="Pan H."/>
            <person name="Jian J."/>
            <person name="Tian Y."/>
            <person name="Yue Z."/>
            <person name="Xu Y."/>
        </authorList>
    </citation>
    <scope>NUCLEOTIDE SEQUENCE [LARGE SCALE GENOMIC DNA]</scope>
    <source>
        <strain evidence="3">cv. Dabenzi</strain>
    </source>
</reference>
<comment type="caution">
    <text evidence="2">The sequence shown here is derived from an EMBL/GenBank/DDBJ whole genome shotgun (WGS) entry which is preliminary data.</text>
</comment>
<accession>A0A218XF42</accession>
<sequence length="431" mass="48097">MNRGGSREAGAMIPEQQDPSSCDKSETVVYVVYFHGELRVPINPCHSDIDDDQVPDTMSIYTIHALHVEDDSSHSHRPLPPPVLTLRPHDLPQLMGFGCLGSSIYMIGGRWDVPSSNRGPSLDVYILDTHRLPSTEYPPGNRNSLAYLRKGPKLNAPKILPIVIALLGKLYVLPESFDPSYNKEHHPGACIEVLDPDSNEWAALPEPILDPHDFSTPHDYNVQSFDVVESCIVLTLVRGLVYVLDGNHPFEGWKKSSRLDWLPVLHANWRTGGSEVVDGLWYPWFGFPSYHHGASYLVAYDLAQEKGEAEIIPVRRPRHGKGIRKIYSGQRRVMDCGGGKAAIFSGGPSKWVDLTTYGYGNLRFNLDVVRLEKKITAGKSRKRKLGNLKAYSSINCVPLRSFSYDFGDVGRGGYLCACFAINEMSRNHRGN</sequence>
<gene>
    <name evidence="2" type="ORF">CDL15_Pgr005362</name>
</gene>
<dbReference type="SUPFAM" id="SSF117281">
    <property type="entry name" value="Kelch motif"/>
    <property type="match status" value="1"/>
</dbReference>
<dbReference type="InterPro" id="IPR015915">
    <property type="entry name" value="Kelch-typ_b-propeller"/>
</dbReference>